<accession>A0A2T0R4Q3</accession>
<evidence type="ECO:0000256" key="1">
    <source>
        <dbReference type="SAM" id="SignalP"/>
    </source>
</evidence>
<keyword evidence="1" id="KW-0732">Signal</keyword>
<feature type="chain" id="PRO_5015473666" evidence="1">
    <location>
        <begin position="35"/>
        <end position="442"/>
    </location>
</feature>
<gene>
    <name evidence="2" type="ORF">CLV37_105218</name>
</gene>
<proteinExistence type="predicted"/>
<dbReference type="Pfam" id="PF13416">
    <property type="entry name" value="SBP_bac_8"/>
    <property type="match status" value="1"/>
</dbReference>
<dbReference type="PANTHER" id="PTHR43649:SF12">
    <property type="entry name" value="DIACETYLCHITOBIOSE BINDING PROTEIN DASA"/>
    <property type="match status" value="1"/>
</dbReference>
<dbReference type="Proteomes" id="UP000238083">
    <property type="component" value="Unassembled WGS sequence"/>
</dbReference>
<name>A0A2T0R4Q3_9ACTN</name>
<dbReference type="PROSITE" id="PS51318">
    <property type="entry name" value="TAT"/>
    <property type="match status" value="1"/>
</dbReference>
<keyword evidence="2" id="KW-0762">Sugar transport</keyword>
<evidence type="ECO:0000313" key="2">
    <source>
        <dbReference type="EMBL" id="PRY15290.1"/>
    </source>
</evidence>
<feature type="signal peptide" evidence="1">
    <location>
        <begin position="1"/>
        <end position="34"/>
    </location>
</feature>
<protein>
    <submittedName>
        <fullName evidence="2">Multiple sugar transport system substrate-binding protein/arabinosaccharide transport system substrate-binding protein</fullName>
    </submittedName>
</protein>
<dbReference type="AlphaFoldDB" id="A0A2T0R4Q3"/>
<comment type="caution">
    <text evidence="2">The sequence shown here is derived from an EMBL/GenBank/DDBJ whole genome shotgun (WGS) entry which is preliminary data.</text>
</comment>
<dbReference type="InterPro" id="IPR006059">
    <property type="entry name" value="SBP"/>
</dbReference>
<dbReference type="InterPro" id="IPR050490">
    <property type="entry name" value="Bact_solute-bd_prot1"/>
</dbReference>
<evidence type="ECO:0000313" key="3">
    <source>
        <dbReference type="Proteomes" id="UP000238083"/>
    </source>
</evidence>
<keyword evidence="3" id="KW-1185">Reference proteome</keyword>
<sequence length="442" mass="47246">MMSPTGISRRQALKLTGSAVGGAALLAGCGSGLAAPVTSGDVTLDFWTHDEGYETFFRDGIPDADAATDFRYTLDATRAGAQDLVTKLLAQAVAGRGKPDVIGIEIGQFARLQRGDLAERLLYDWTDRVAGLGDDLIAARRAPYTKDGKLYALDSDTPMVVYYQREDLFSQYRLPTDVGSWEELAQVGAQAAQQHGVALGVLAAGSDLGQIVQGFQMLLLQRGGAFFDADENLVLDSPEAVETLQFVVDGLKDGWITTVNDFYGASVQAGLKSGKIAGMWMASWYSAFGLKPNVPEQAGAWRLRALPAWSAGGFATAAAGGTGFAATVDQSGTEAAAEFIASTWITPEGQVRRFQELTYLPTLRSVFDSPELEVADDYFGGQQVIDVYRSIVDDVPDYYQSPDSSILNDVLSGHLVSAYRGDESPAQAIRGAAEDFANQAGR</sequence>
<dbReference type="Gene3D" id="3.40.190.10">
    <property type="entry name" value="Periplasmic binding protein-like II"/>
    <property type="match status" value="1"/>
</dbReference>
<dbReference type="EMBL" id="PVZF01000005">
    <property type="protein sequence ID" value="PRY15290.1"/>
    <property type="molecule type" value="Genomic_DNA"/>
</dbReference>
<keyword evidence="2" id="KW-0813">Transport</keyword>
<dbReference type="SUPFAM" id="SSF53850">
    <property type="entry name" value="Periplasmic binding protein-like II"/>
    <property type="match status" value="1"/>
</dbReference>
<dbReference type="PANTHER" id="PTHR43649">
    <property type="entry name" value="ARABINOSE-BINDING PROTEIN-RELATED"/>
    <property type="match status" value="1"/>
</dbReference>
<reference evidence="2 3" key="1">
    <citation type="submission" date="2018-03" db="EMBL/GenBank/DDBJ databases">
        <title>Genomic Encyclopedia of Archaeal and Bacterial Type Strains, Phase II (KMG-II): from individual species to whole genera.</title>
        <authorList>
            <person name="Goeker M."/>
        </authorList>
    </citation>
    <scope>NUCLEOTIDE SEQUENCE [LARGE SCALE GENOMIC DNA]</scope>
    <source>
        <strain evidence="2 3">DSM 19711</strain>
    </source>
</reference>
<dbReference type="InterPro" id="IPR006311">
    <property type="entry name" value="TAT_signal"/>
</dbReference>
<organism evidence="2 3">
    <name type="scientific">Kineococcus rhizosphaerae</name>
    <dbReference type="NCBI Taxonomy" id="559628"/>
    <lineage>
        <taxon>Bacteria</taxon>
        <taxon>Bacillati</taxon>
        <taxon>Actinomycetota</taxon>
        <taxon>Actinomycetes</taxon>
        <taxon>Kineosporiales</taxon>
        <taxon>Kineosporiaceae</taxon>
        <taxon>Kineococcus</taxon>
    </lineage>
</organism>